<feature type="region of interest" description="Disordered" evidence="1">
    <location>
        <begin position="18"/>
        <end position="42"/>
    </location>
</feature>
<evidence type="ECO:0000313" key="3">
    <source>
        <dbReference type="Proteomes" id="UP000249045"/>
    </source>
</evidence>
<dbReference type="Proteomes" id="UP000249045">
    <property type="component" value="Unassembled WGS sequence"/>
</dbReference>
<dbReference type="RefSeq" id="WP_112735817.1">
    <property type="nucleotide sequence ID" value="NZ_PYAC01000010.1"/>
</dbReference>
<evidence type="ECO:0000256" key="1">
    <source>
        <dbReference type="SAM" id="MobiDB-lite"/>
    </source>
</evidence>
<dbReference type="EMBL" id="PYAC01000010">
    <property type="protein sequence ID" value="RAO19582.1"/>
    <property type="molecule type" value="Genomic_DNA"/>
</dbReference>
<proteinExistence type="predicted"/>
<reference evidence="2 3" key="1">
    <citation type="submission" date="2018-03" db="EMBL/GenBank/DDBJ databases">
        <title>Defining the species Micromonospora saelicesensis and Micromonospora noduli under the framework of genomics.</title>
        <authorList>
            <person name="Riesco R."/>
            <person name="Trujillo M.E."/>
        </authorList>
    </citation>
    <scope>NUCLEOTIDE SEQUENCE [LARGE SCALE GENOMIC DNA]</scope>
    <source>
        <strain evidence="2 3">MED15</strain>
    </source>
</reference>
<protein>
    <submittedName>
        <fullName evidence="2">Uncharacterized protein</fullName>
    </submittedName>
</protein>
<sequence>MGKRNRARTRTIRAEMAQTGQNYTRAAATAAESPLDGGGVRSSGDAAVEHVKRLLRAQLAIDDARYERLEELEQTGCRIVDGGQVGVDGWNILDWRTDEVIAEGDDGWEGYTAATKRLCPDGRWVHVDSVTDDLPLPEVSTPGVPPSLAKALDDWISQNSTSVEEIAQFIGWSVEKVREHQ</sequence>
<gene>
    <name evidence="2" type="ORF">MED15_02740</name>
</gene>
<name>A0ABX9D3Y5_9ACTN</name>
<evidence type="ECO:0000313" key="2">
    <source>
        <dbReference type="EMBL" id="RAO19582.1"/>
    </source>
</evidence>
<keyword evidence="3" id="KW-1185">Reference proteome</keyword>
<accession>A0ABX9D3Y5</accession>
<organism evidence="2 3">
    <name type="scientific">Micromonospora noduli</name>
    <dbReference type="NCBI Taxonomy" id="709876"/>
    <lineage>
        <taxon>Bacteria</taxon>
        <taxon>Bacillati</taxon>
        <taxon>Actinomycetota</taxon>
        <taxon>Actinomycetes</taxon>
        <taxon>Micromonosporales</taxon>
        <taxon>Micromonosporaceae</taxon>
        <taxon>Micromonospora</taxon>
    </lineage>
</organism>
<comment type="caution">
    <text evidence="2">The sequence shown here is derived from an EMBL/GenBank/DDBJ whole genome shotgun (WGS) entry which is preliminary data.</text>
</comment>